<keyword evidence="1" id="KW-0175">Coiled coil</keyword>
<evidence type="ECO:0000313" key="4">
    <source>
        <dbReference type="Proteomes" id="UP000261640"/>
    </source>
</evidence>
<dbReference type="GO" id="GO:0045202">
    <property type="term" value="C:synapse"/>
    <property type="evidence" value="ECO:0007669"/>
    <property type="project" value="TreeGrafter"/>
</dbReference>
<dbReference type="InterPro" id="IPR009533">
    <property type="entry name" value="FAM107"/>
</dbReference>
<dbReference type="PANTHER" id="PTHR16768">
    <property type="entry name" value="DOWN REGULATED IN RENAL CARCINOMA 1/TU3A"/>
    <property type="match status" value="1"/>
</dbReference>
<sequence length="150" mass="17987">MKFYYHCIITSLNLVIQADLNEQEDRCQELQAFPPQLPSEEKIGNLITPQKALNLSTASKSHRELHKKLQMTHMRKTELQRALEKRKWEQKMKARREQEETNKNKSPLYQELLKRHEREEKEQQQHEPKFLRVKERLRKTAVLDGGEKEA</sequence>
<feature type="compositionally biased region" description="Basic and acidic residues" evidence="2">
    <location>
        <begin position="112"/>
        <end position="133"/>
    </location>
</feature>
<dbReference type="InParanoid" id="A0A3Q3MUB7"/>
<dbReference type="GO" id="GO:0030041">
    <property type="term" value="P:actin filament polymerization"/>
    <property type="evidence" value="ECO:0007669"/>
    <property type="project" value="TreeGrafter"/>
</dbReference>
<dbReference type="Pfam" id="PF06625">
    <property type="entry name" value="DUF1151"/>
    <property type="match status" value="1"/>
</dbReference>
<dbReference type="GO" id="GO:0051017">
    <property type="term" value="P:actin filament bundle assembly"/>
    <property type="evidence" value="ECO:0007669"/>
    <property type="project" value="TreeGrafter"/>
</dbReference>
<accession>A0A3Q3MUB7</accession>
<dbReference type="GO" id="GO:0043005">
    <property type="term" value="C:neuron projection"/>
    <property type="evidence" value="ECO:0007669"/>
    <property type="project" value="TreeGrafter"/>
</dbReference>
<dbReference type="PANTHER" id="PTHR16768:SF4">
    <property type="entry name" value="PROTEIN FAM107B ISOFORM X1"/>
    <property type="match status" value="1"/>
</dbReference>
<feature type="compositionally biased region" description="Basic and acidic residues" evidence="2">
    <location>
        <begin position="85"/>
        <end position="103"/>
    </location>
</feature>
<name>A0A3Q3MUB7_9TELE</name>
<keyword evidence="4" id="KW-1185">Reference proteome</keyword>
<proteinExistence type="predicted"/>
<protein>
    <recommendedName>
        <fullName evidence="5">Family with sequence similarity 107 member A</fullName>
    </recommendedName>
</protein>
<evidence type="ECO:0000256" key="2">
    <source>
        <dbReference type="SAM" id="MobiDB-lite"/>
    </source>
</evidence>
<evidence type="ECO:0000313" key="3">
    <source>
        <dbReference type="Ensembl" id="ENSMAMP00000026391.1"/>
    </source>
</evidence>
<reference evidence="3" key="1">
    <citation type="submission" date="2025-08" db="UniProtKB">
        <authorList>
            <consortium name="Ensembl"/>
        </authorList>
    </citation>
    <scope>IDENTIFICATION</scope>
</reference>
<organism evidence="3 4">
    <name type="scientific">Mastacembelus armatus</name>
    <name type="common">zig-zag eel</name>
    <dbReference type="NCBI Taxonomy" id="205130"/>
    <lineage>
        <taxon>Eukaryota</taxon>
        <taxon>Metazoa</taxon>
        <taxon>Chordata</taxon>
        <taxon>Craniata</taxon>
        <taxon>Vertebrata</taxon>
        <taxon>Euteleostomi</taxon>
        <taxon>Actinopterygii</taxon>
        <taxon>Neopterygii</taxon>
        <taxon>Teleostei</taxon>
        <taxon>Neoteleostei</taxon>
        <taxon>Acanthomorphata</taxon>
        <taxon>Anabantaria</taxon>
        <taxon>Synbranchiformes</taxon>
        <taxon>Mastacembelidae</taxon>
        <taxon>Mastacembelus</taxon>
    </lineage>
</organism>
<dbReference type="GO" id="GO:0032956">
    <property type="term" value="P:regulation of actin cytoskeleton organization"/>
    <property type="evidence" value="ECO:0007669"/>
    <property type="project" value="TreeGrafter"/>
</dbReference>
<feature type="region of interest" description="Disordered" evidence="2">
    <location>
        <begin position="85"/>
        <end position="133"/>
    </location>
</feature>
<evidence type="ECO:0008006" key="5">
    <source>
        <dbReference type="Google" id="ProtNLM"/>
    </source>
</evidence>
<dbReference type="AlphaFoldDB" id="A0A3Q3MUB7"/>
<dbReference type="Ensembl" id="ENSMAMT00000027067.2">
    <property type="protein sequence ID" value="ENSMAMP00000026391.1"/>
    <property type="gene ID" value="ENSMAMG00000017723.2"/>
</dbReference>
<dbReference type="GO" id="GO:0001725">
    <property type="term" value="C:stress fiber"/>
    <property type="evidence" value="ECO:0007669"/>
    <property type="project" value="TreeGrafter"/>
</dbReference>
<reference evidence="3" key="2">
    <citation type="submission" date="2025-09" db="UniProtKB">
        <authorList>
            <consortium name="Ensembl"/>
        </authorList>
    </citation>
    <scope>IDENTIFICATION</scope>
</reference>
<dbReference type="GeneTree" id="ENSGT01030000237198"/>
<evidence type="ECO:0000256" key="1">
    <source>
        <dbReference type="ARBA" id="ARBA00023054"/>
    </source>
</evidence>
<dbReference type="Proteomes" id="UP000261640">
    <property type="component" value="Unplaced"/>
</dbReference>